<evidence type="ECO:0000313" key="2">
    <source>
        <dbReference type="Proteomes" id="UP000001460"/>
    </source>
</evidence>
<organism evidence="1 2">
    <name type="scientific">Cryptosporidium muris (strain RN66)</name>
    <dbReference type="NCBI Taxonomy" id="441375"/>
    <lineage>
        <taxon>Eukaryota</taxon>
        <taxon>Sar</taxon>
        <taxon>Alveolata</taxon>
        <taxon>Apicomplexa</taxon>
        <taxon>Conoidasida</taxon>
        <taxon>Coccidia</taxon>
        <taxon>Eucoccidiorida</taxon>
        <taxon>Eimeriorina</taxon>
        <taxon>Cryptosporidiidae</taxon>
        <taxon>Cryptosporidium</taxon>
    </lineage>
</organism>
<evidence type="ECO:0000313" key="1">
    <source>
        <dbReference type="EMBL" id="EEA04772.1"/>
    </source>
</evidence>
<dbReference type="AlphaFoldDB" id="B6A981"/>
<dbReference type="VEuPathDB" id="CryptoDB:CMU_038380"/>
<name>B6A981_CRYMR</name>
<protein>
    <submittedName>
        <fullName evidence="1">Uncharacterized protein</fullName>
    </submittedName>
</protein>
<reference evidence="1" key="1">
    <citation type="submission" date="2008-06" db="EMBL/GenBank/DDBJ databases">
        <authorList>
            <person name="Lorenzi H."/>
            <person name="Inman J."/>
            <person name="Miller J."/>
            <person name="Schobel S."/>
            <person name="Amedeo P."/>
            <person name="Caler E.V."/>
            <person name="da Silva J."/>
        </authorList>
    </citation>
    <scope>NUCLEOTIDE SEQUENCE [LARGE SCALE GENOMIC DNA]</scope>
    <source>
        <strain evidence="1">RN66</strain>
    </source>
</reference>
<dbReference type="EMBL" id="DS989726">
    <property type="protein sequence ID" value="EEA04772.1"/>
    <property type="molecule type" value="Genomic_DNA"/>
</dbReference>
<sequence length="156" mass="17963">MEEEDNKKTSRNVDILCNDSVFTDILDNQKLNNDTADTYGIFDEKVFEKSKGMITEITHKPEFFKLVAEELYTMFNEKCSTGYISVTDYKDTSSSIIKEQRQNIHEYELSVGIEDTVLDISKLNEVLGENDDIIDTFTDYNGILGEDKDQLDNFLL</sequence>
<gene>
    <name evidence="1" type="ORF">CMU_038380</name>
</gene>
<keyword evidence="2" id="KW-1185">Reference proteome</keyword>
<dbReference type="Proteomes" id="UP000001460">
    <property type="component" value="Unassembled WGS sequence"/>
</dbReference>
<accession>B6A981</accession>
<dbReference type="RefSeq" id="XP_002139121.1">
    <property type="nucleotide sequence ID" value="XM_002139085.1"/>
</dbReference>
<dbReference type="OrthoDB" id="10284874at2759"/>
<proteinExistence type="predicted"/>
<dbReference type="GeneID" id="6994266"/>